<keyword evidence="1" id="KW-0472">Membrane</keyword>
<dbReference type="AlphaFoldDB" id="A0A935K198"/>
<feature type="domain" description="AsmA" evidence="2">
    <location>
        <begin position="5"/>
        <end position="251"/>
    </location>
</feature>
<accession>A0A935K198</accession>
<sequence>MRFTLFGFASITLLLAAGYFALVTAFPPARMVSLLAEHIKTATGRDFRINGDLSFRLLPTLAVVANDLVLSNADWGSRAEMLKLKRTAFEIALKPLLNGEIRVLKVGLEGADLLLETDQTGRSNWIFTEVQSPRVPAAIPAFDLEQLVISDANITYRDAVSGATRSVFVESFELQAQDEFDLLATSLVFEQHKAQFDGRVGSLLALIAGAAEWPFDLQLKLNGNELSFNGKLGLKPKLRLDGQISSVTVNLEKWGKIILALCLLNPNPAPYLVTASFRWMSCQHFRLVLVFVLINCCCLVSIACLRCMGNLNQSQAVLLSNRCRSLRRVGNFVAESRRHPPLAGR</sequence>
<evidence type="ECO:0000259" key="2">
    <source>
        <dbReference type="Pfam" id="PF05170"/>
    </source>
</evidence>
<dbReference type="GO" id="GO:0005886">
    <property type="term" value="C:plasma membrane"/>
    <property type="evidence" value="ECO:0007669"/>
    <property type="project" value="TreeGrafter"/>
</dbReference>
<evidence type="ECO:0000313" key="4">
    <source>
        <dbReference type="Proteomes" id="UP000739411"/>
    </source>
</evidence>
<name>A0A935K198_9RHOO</name>
<dbReference type="GO" id="GO:0090313">
    <property type="term" value="P:regulation of protein targeting to membrane"/>
    <property type="evidence" value="ECO:0007669"/>
    <property type="project" value="TreeGrafter"/>
</dbReference>
<comment type="caution">
    <text evidence="3">The sequence shown here is derived from an EMBL/GenBank/DDBJ whole genome shotgun (WGS) entry which is preliminary data.</text>
</comment>
<keyword evidence="1" id="KW-0812">Transmembrane</keyword>
<dbReference type="InterPro" id="IPR007844">
    <property type="entry name" value="AsmA"/>
</dbReference>
<dbReference type="InterPro" id="IPR052894">
    <property type="entry name" value="AsmA-related"/>
</dbReference>
<dbReference type="PANTHER" id="PTHR30441:SF4">
    <property type="entry name" value="PROTEIN ASMA"/>
    <property type="match status" value="1"/>
</dbReference>
<keyword evidence="1" id="KW-1133">Transmembrane helix</keyword>
<dbReference type="Pfam" id="PF05170">
    <property type="entry name" value="AsmA"/>
    <property type="match status" value="1"/>
</dbReference>
<dbReference type="Proteomes" id="UP000739411">
    <property type="component" value="Unassembled WGS sequence"/>
</dbReference>
<dbReference type="PANTHER" id="PTHR30441">
    <property type="entry name" value="DUF748 DOMAIN-CONTAINING PROTEIN"/>
    <property type="match status" value="1"/>
</dbReference>
<dbReference type="EMBL" id="JADJMS010000012">
    <property type="protein sequence ID" value="MBK7414719.1"/>
    <property type="molecule type" value="Genomic_DNA"/>
</dbReference>
<reference evidence="3 4" key="1">
    <citation type="submission" date="2020-10" db="EMBL/GenBank/DDBJ databases">
        <title>Connecting structure to function with the recovery of over 1000 high-quality activated sludge metagenome-assembled genomes encoding full-length rRNA genes using long-read sequencing.</title>
        <authorList>
            <person name="Singleton C.M."/>
            <person name="Petriglieri F."/>
            <person name="Kristensen J.M."/>
            <person name="Kirkegaard R.H."/>
            <person name="Michaelsen T.Y."/>
            <person name="Andersen M.H."/>
            <person name="Karst S.M."/>
            <person name="Dueholm M.S."/>
            <person name="Nielsen P.H."/>
            <person name="Albertsen M."/>
        </authorList>
    </citation>
    <scope>NUCLEOTIDE SEQUENCE [LARGE SCALE GENOMIC DNA]</scope>
    <source>
        <strain evidence="3">EsbW_18-Q3-R4-48_BATAC.463</strain>
    </source>
</reference>
<evidence type="ECO:0000313" key="3">
    <source>
        <dbReference type="EMBL" id="MBK7414719.1"/>
    </source>
</evidence>
<organism evidence="3 4">
    <name type="scientific">Candidatus Dechloromonas phosphorivorans</name>
    <dbReference type="NCBI Taxonomy" id="2899244"/>
    <lineage>
        <taxon>Bacteria</taxon>
        <taxon>Pseudomonadati</taxon>
        <taxon>Pseudomonadota</taxon>
        <taxon>Betaproteobacteria</taxon>
        <taxon>Rhodocyclales</taxon>
        <taxon>Azonexaceae</taxon>
        <taxon>Dechloromonas</taxon>
    </lineage>
</organism>
<gene>
    <name evidence="3" type="ORF">IPJ38_05950</name>
</gene>
<evidence type="ECO:0000256" key="1">
    <source>
        <dbReference type="SAM" id="Phobius"/>
    </source>
</evidence>
<feature type="transmembrane region" description="Helical" evidence="1">
    <location>
        <begin position="285"/>
        <end position="305"/>
    </location>
</feature>
<proteinExistence type="predicted"/>
<protein>
    <submittedName>
        <fullName evidence="3">AsmA family protein</fullName>
    </submittedName>
</protein>